<evidence type="ECO:0000256" key="2">
    <source>
        <dbReference type="ARBA" id="ARBA00022475"/>
    </source>
</evidence>
<keyword evidence="6 7" id="KW-0472">Membrane</keyword>
<dbReference type="PROSITE" id="PS50106">
    <property type="entry name" value="PDZ"/>
    <property type="match status" value="1"/>
</dbReference>
<comment type="similarity">
    <text evidence="1 7">Belongs to the Lgt family.</text>
</comment>
<proteinExistence type="inferred from homology"/>
<keyword evidence="9" id="KW-0328">Glycosyltransferase</keyword>
<feature type="transmembrane region" description="Helical" evidence="7">
    <location>
        <begin position="12"/>
        <end position="37"/>
    </location>
</feature>
<feature type="transmembrane region" description="Helical" evidence="7">
    <location>
        <begin position="49"/>
        <end position="69"/>
    </location>
</feature>
<evidence type="ECO:0000313" key="9">
    <source>
        <dbReference type="EMBL" id="QDU54262.1"/>
    </source>
</evidence>
<evidence type="ECO:0000256" key="4">
    <source>
        <dbReference type="ARBA" id="ARBA00022692"/>
    </source>
</evidence>
<dbReference type="HAMAP" id="MF_01147">
    <property type="entry name" value="Lgt"/>
    <property type="match status" value="1"/>
</dbReference>
<sequence length="428" mass="46394">MCTNLFIVPSKLFGIPLFGVGLLLALLVVVTAVWAAIVWRRPNGKAEVFGALPVLGIVALGILFMPRVFPSGFPVRGYGVMLVAASAAGLLLAYVRMKQAGLNTDLLFSLTLTMFVLGIAGGRLFYVIEYWERVYAPLPLNVALVEALKYANGGLVVYGALFGATVAFVWFTWRHKLPMLAMADLLAPSLLIGLSLGRIGCLLNGCCFGGVVDLPWAVTFPQEGQMAYSPPYGTQLSHGEFFGMYVTEREGQLVISRVTEGSAAADAGIAVDDVLVGLDGYKVSNLDDVGQTFRNVMVEPVPLRVHLADKPDITLPAKPLPARSLPVHPTQIYSSVNAGLMAWLLWSFYPARRRDGEVFALMITLYPIARFLLEMIRIDEASFLGTGLSISQNVSLLLLASAGLLWLYLSRQPRQRVFDAESPAALPA</sequence>
<organism evidence="9 10">
    <name type="scientific">Aeoliella mucimassa</name>
    <dbReference type="NCBI Taxonomy" id="2527972"/>
    <lineage>
        <taxon>Bacteria</taxon>
        <taxon>Pseudomonadati</taxon>
        <taxon>Planctomycetota</taxon>
        <taxon>Planctomycetia</taxon>
        <taxon>Pirellulales</taxon>
        <taxon>Lacipirellulaceae</taxon>
        <taxon>Aeoliella</taxon>
    </lineage>
</organism>
<keyword evidence="3 7" id="KW-0808">Transferase</keyword>
<evidence type="ECO:0000256" key="6">
    <source>
        <dbReference type="ARBA" id="ARBA00023136"/>
    </source>
</evidence>
<dbReference type="SUPFAM" id="SSF50156">
    <property type="entry name" value="PDZ domain-like"/>
    <property type="match status" value="1"/>
</dbReference>
<evidence type="ECO:0000256" key="1">
    <source>
        <dbReference type="ARBA" id="ARBA00007150"/>
    </source>
</evidence>
<dbReference type="OrthoDB" id="871140at2"/>
<feature type="transmembrane region" description="Helical" evidence="7">
    <location>
        <begin position="148"/>
        <end position="173"/>
    </location>
</feature>
<feature type="transmembrane region" description="Helical" evidence="7">
    <location>
        <begin position="390"/>
        <end position="409"/>
    </location>
</feature>
<evidence type="ECO:0000256" key="7">
    <source>
        <dbReference type="HAMAP-Rule" id="MF_01147"/>
    </source>
</evidence>
<keyword evidence="5 7" id="KW-1133">Transmembrane helix</keyword>
<comment type="pathway">
    <text evidence="7">Protein modification; lipoprotein biosynthesis (diacylglyceryl transfer).</text>
</comment>
<comment type="catalytic activity">
    <reaction evidence="7">
        <text>L-cysteinyl-[prolipoprotein] + a 1,2-diacyl-sn-glycero-3-phospho-(1'-sn-glycerol) = an S-1,2-diacyl-sn-glyceryl-L-cysteinyl-[prolipoprotein] + sn-glycerol 1-phosphate + H(+)</text>
        <dbReference type="Rhea" id="RHEA:56712"/>
        <dbReference type="Rhea" id="RHEA-COMP:14679"/>
        <dbReference type="Rhea" id="RHEA-COMP:14680"/>
        <dbReference type="ChEBI" id="CHEBI:15378"/>
        <dbReference type="ChEBI" id="CHEBI:29950"/>
        <dbReference type="ChEBI" id="CHEBI:57685"/>
        <dbReference type="ChEBI" id="CHEBI:64716"/>
        <dbReference type="ChEBI" id="CHEBI:140658"/>
        <dbReference type="EC" id="2.5.1.145"/>
    </reaction>
</comment>
<comment type="function">
    <text evidence="7">Catalyzes the transfer of the diacylglyceryl group from phosphatidylglycerol to the sulfhydryl group of the N-terminal cysteine of a prolipoprotein, the first step in the formation of mature lipoproteins.</text>
</comment>
<comment type="subcellular location">
    <subcellularLocation>
        <location evidence="7">Cell membrane</location>
        <topology evidence="7">Multi-pass membrane protein</topology>
    </subcellularLocation>
</comment>
<evidence type="ECO:0000256" key="5">
    <source>
        <dbReference type="ARBA" id="ARBA00022989"/>
    </source>
</evidence>
<dbReference type="GO" id="GO:0008961">
    <property type="term" value="F:phosphatidylglycerol-prolipoprotein diacylglyceryl transferase activity"/>
    <property type="evidence" value="ECO:0007669"/>
    <property type="project" value="UniProtKB-UniRule"/>
</dbReference>
<dbReference type="GO" id="GO:0005886">
    <property type="term" value="C:plasma membrane"/>
    <property type="evidence" value="ECO:0007669"/>
    <property type="project" value="UniProtKB-SubCell"/>
</dbReference>
<feature type="transmembrane region" description="Helical" evidence="7">
    <location>
        <begin position="358"/>
        <end position="378"/>
    </location>
</feature>
<keyword evidence="9" id="KW-0449">Lipoprotein</keyword>
<keyword evidence="2 7" id="KW-1003">Cell membrane</keyword>
<feature type="transmembrane region" description="Helical" evidence="7">
    <location>
        <begin position="75"/>
        <end position="95"/>
    </location>
</feature>
<dbReference type="Proteomes" id="UP000315750">
    <property type="component" value="Chromosome"/>
</dbReference>
<gene>
    <name evidence="7 9" type="primary">lgt</name>
    <name evidence="9" type="ORF">Pan181_04420</name>
</gene>
<dbReference type="Pfam" id="PF00595">
    <property type="entry name" value="PDZ"/>
    <property type="match status" value="1"/>
</dbReference>
<accession>A0A518AHR6</accession>
<evidence type="ECO:0000256" key="3">
    <source>
        <dbReference type="ARBA" id="ARBA00022679"/>
    </source>
</evidence>
<dbReference type="EMBL" id="CP036278">
    <property type="protein sequence ID" value="QDU54262.1"/>
    <property type="molecule type" value="Genomic_DNA"/>
</dbReference>
<dbReference type="GO" id="GO:0042158">
    <property type="term" value="P:lipoprotein biosynthetic process"/>
    <property type="evidence" value="ECO:0007669"/>
    <property type="project" value="UniProtKB-UniRule"/>
</dbReference>
<dbReference type="SMART" id="SM00228">
    <property type="entry name" value="PDZ"/>
    <property type="match status" value="1"/>
</dbReference>
<dbReference type="EC" id="2.5.1.145" evidence="7"/>
<dbReference type="UniPathway" id="UPA00664"/>
<dbReference type="InterPro" id="IPR001640">
    <property type="entry name" value="Lgt"/>
</dbReference>
<dbReference type="KEGG" id="amuc:Pan181_04420"/>
<dbReference type="InterPro" id="IPR001478">
    <property type="entry name" value="PDZ"/>
</dbReference>
<name>A0A518AHR6_9BACT</name>
<dbReference type="RefSeq" id="WP_145245267.1">
    <property type="nucleotide sequence ID" value="NZ_CP036278.1"/>
</dbReference>
<keyword evidence="4 7" id="KW-0812">Transmembrane</keyword>
<feature type="transmembrane region" description="Helical" evidence="7">
    <location>
        <begin position="107"/>
        <end position="128"/>
    </location>
</feature>
<feature type="domain" description="PDZ" evidence="8">
    <location>
        <begin position="237"/>
        <end position="286"/>
    </location>
</feature>
<evidence type="ECO:0000313" key="10">
    <source>
        <dbReference type="Proteomes" id="UP000315750"/>
    </source>
</evidence>
<dbReference type="AlphaFoldDB" id="A0A518AHR6"/>
<keyword evidence="10" id="KW-1185">Reference proteome</keyword>
<dbReference type="Gene3D" id="2.30.42.10">
    <property type="match status" value="1"/>
</dbReference>
<dbReference type="PANTHER" id="PTHR30589:SF0">
    <property type="entry name" value="PHOSPHATIDYLGLYCEROL--PROLIPOPROTEIN DIACYLGLYCERYL TRANSFERASE"/>
    <property type="match status" value="1"/>
</dbReference>
<dbReference type="InterPro" id="IPR036034">
    <property type="entry name" value="PDZ_sf"/>
</dbReference>
<dbReference type="Pfam" id="PF01790">
    <property type="entry name" value="LGT"/>
    <property type="match status" value="1"/>
</dbReference>
<reference evidence="9 10" key="1">
    <citation type="submission" date="2019-02" db="EMBL/GenBank/DDBJ databases">
        <title>Deep-cultivation of Planctomycetes and their phenomic and genomic characterization uncovers novel biology.</title>
        <authorList>
            <person name="Wiegand S."/>
            <person name="Jogler M."/>
            <person name="Boedeker C."/>
            <person name="Pinto D."/>
            <person name="Vollmers J."/>
            <person name="Rivas-Marin E."/>
            <person name="Kohn T."/>
            <person name="Peeters S.H."/>
            <person name="Heuer A."/>
            <person name="Rast P."/>
            <person name="Oberbeckmann S."/>
            <person name="Bunk B."/>
            <person name="Jeske O."/>
            <person name="Meyerdierks A."/>
            <person name="Storesund J.E."/>
            <person name="Kallscheuer N."/>
            <person name="Luecker S."/>
            <person name="Lage O.M."/>
            <person name="Pohl T."/>
            <person name="Merkel B.J."/>
            <person name="Hornburger P."/>
            <person name="Mueller R.-W."/>
            <person name="Bruemmer F."/>
            <person name="Labrenz M."/>
            <person name="Spormann A.M."/>
            <person name="Op den Camp H."/>
            <person name="Overmann J."/>
            <person name="Amann R."/>
            <person name="Jetten M.S.M."/>
            <person name="Mascher T."/>
            <person name="Medema M.H."/>
            <person name="Devos D.P."/>
            <person name="Kaster A.-K."/>
            <person name="Ovreas L."/>
            <person name="Rohde M."/>
            <person name="Galperin M.Y."/>
            <person name="Jogler C."/>
        </authorList>
    </citation>
    <scope>NUCLEOTIDE SEQUENCE [LARGE SCALE GENOMIC DNA]</scope>
    <source>
        <strain evidence="9 10">Pan181</strain>
    </source>
</reference>
<feature type="binding site" evidence="7">
    <location>
        <position position="198"/>
    </location>
    <ligand>
        <name>a 1,2-diacyl-sn-glycero-3-phospho-(1'-sn-glycerol)</name>
        <dbReference type="ChEBI" id="CHEBI:64716"/>
    </ligand>
</feature>
<evidence type="ECO:0000259" key="8">
    <source>
        <dbReference type="PROSITE" id="PS50106"/>
    </source>
</evidence>
<dbReference type="PANTHER" id="PTHR30589">
    <property type="entry name" value="PROLIPOPROTEIN DIACYLGLYCERYL TRANSFERASE"/>
    <property type="match status" value="1"/>
</dbReference>
<protein>
    <recommendedName>
        <fullName evidence="7">Phosphatidylglycerol--prolipoprotein diacylglyceryl transferase</fullName>
        <ecNumber evidence="7">2.5.1.145</ecNumber>
    </recommendedName>
</protein>